<gene>
    <name evidence="1" type="ORF">SAMN05443550_10963</name>
</gene>
<keyword evidence="2" id="KW-1185">Reference proteome</keyword>
<dbReference type="AlphaFoldDB" id="A0A1H4G6X6"/>
<evidence type="ECO:0000313" key="2">
    <source>
        <dbReference type="Proteomes" id="UP000198850"/>
    </source>
</evidence>
<dbReference type="RefSeq" id="WP_090558318.1">
    <property type="nucleotide sequence ID" value="NZ_FNRA01000009.1"/>
</dbReference>
<organism evidence="1 2">
    <name type="scientific">Pedobacter hartonius</name>
    <dbReference type="NCBI Taxonomy" id="425514"/>
    <lineage>
        <taxon>Bacteria</taxon>
        <taxon>Pseudomonadati</taxon>
        <taxon>Bacteroidota</taxon>
        <taxon>Sphingobacteriia</taxon>
        <taxon>Sphingobacteriales</taxon>
        <taxon>Sphingobacteriaceae</taxon>
        <taxon>Pedobacter</taxon>
    </lineage>
</organism>
<name>A0A1H4G6X6_9SPHI</name>
<evidence type="ECO:0000313" key="1">
    <source>
        <dbReference type="EMBL" id="SEB05051.1"/>
    </source>
</evidence>
<dbReference type="EMBL" id="FNRA01000009">
    <property type="protein sequence ID" value="SEB05051.1"/>
    <property type="molecule type" value="Genomic_DNA"/>
</dbReference>
<accession>A0A1H4G6X6</accession>
<sequence>MTEKDPFVPVSSIEFDKVYRVRDKRILLGISDRDLSFLLGYRATYVRDVEDPDDTLRYTPKDTNYLLSIFDCKLSEIMTDKIPEPFYRIDVEKFTNENGIGYKIYREIESKERILLQYLSPLIKKKQKGLPNNEISIYISNLFIDGFFDEPKTALDVFAQCIKKFGAEVASYLVIDAIGKHTGKRKAPRLLQRKNQAARTVYFKEF</sequence>
<protein>
    <submittedName>
        <fullName evidence="1">Uncharacterized protein</fullName>
    </submittedName>
</protein>
<reference evidence="1 2" key="1">
    <citation type="submission" date="2016-10" db="EMBL/GenBank/DDBJ databases">
        <authorList>
            <person name="de Groot N.N."/>
        </authorList>
    </citation>
    <scope>NUCLEOTIDE SEQUENCE [LARGE SCALE GENOMIC DNA]</scope>
    <source>
        <strain evidence="1 2">DSM 19033</strain>
    </source>
</reference>
<dbReference type="OrthoDB" id="978725at2"/>
<dbReference type="Proteomes" id="UP000198850">
    <property type="component" value="Unassembled WGS sequence"/>
</dbReference>
<proteinExistence type="predicted"/>